<comment type="caution">
    <text evidence="7">The sequence shown here is derived from an EMBL/GenBank/DDBJ whole genome shotgun (WGS) entry which is preliminary data.</text>
</comment>
<evidence type="ECO:0000256" key="4">
    <source>
        <dbReference type="ARBA" id="ARBA00023128"/>
    </source>
</evidence>
<dbReference type="EMBL" id="JAQQAF010000009">
    <property type="protein sequence ID" value="KAJ8459571.1"/>
    <property type="molecule type" value="Genomic_DNA"/>
</dbReference>
<dbReference type="GO" id="GO:1990904">
    <property type="term" value="C:ribonucleoprotein complex"/>
    <property type="evidence" value="ECO:0007669"/>
    <property type="project" value="UniProtKB-KW"/>
</dbReference>
<comment type="subcellular location">
    <subcellularLocation>
        <location evidence="1">Mitochondrion</location>
    </subcellularLocation>
</comment>
<name>A0AAV8PMQ8_ENSVE</name>
<organism evidence="7 8">
    <name type="scientific">Ensete ventricosum</name>
    <name type="common">Abyssinian banana</name>
    <name type="synonym">Musa ensete</name>
    <dbReference type="NCBI Taxonomy" id="4639"/>
    <lineage>
        <taxon>Eukaryota</taxon>
        <taxon>Viridiplantae</taxon>
        <taxon>Streptophyta</taxon>
        <taxon>Embryophyta</taxon>
        <taxon>Tracheophyta</taxon>
        <taxon>Spermatophyta</taxon>
        <taxon>Magnoliopsida</taxon>
        <taxon>Liliopsida</taxon>
        <taxon>Zingiberales</taxon>
        <taxon>Musaceae</taxon>
        <taxon>Ensete</taxon>
    </lineage>
</organism>
<evidence type="ECO:0000256" key="6">
    <source>
        <dbReference type="ARBA" id="ARBA00035132"/>
    </source>
</evidence>
<keyword evidence="8" id="KW-1185">Reference proteome</keyword>
<keyword evidence="3" id="KW-0689">Ribosomal protein</keyword>
<dbReference type="InterPro" id="IPR013219">
    <property type="entry name" value="Ribosomal_mS33"/>
</dbReference>
<evidence type="ECO:0000256" key="5">
    <source>
        <dbReference type="ARBA" id="ARBA00023274"/>
    </source>
</evidence>
<comment type="similarity">
    <text evidence="2">Belongs to the mitochondrion-specific ribosomal protein mS33 family.</text>
</comment>
<gene>
    <name evidence="7" type="ORF">OPV22_032497</name>
</gene>
<dbReference type="GO" id="GO:0005840">
    <property type="term" value="C:ribosome"/>
    <property type="evidence" value="ECO:0007669"/>
    <property type="project" value="UniProtKB-KW"/>
</dbReference>
<dbReference type="AlphaFoldDB" id="A0AAV8PMQ8"/>
<evidence type="ECO:0000256" key="3">
    <source>
        <dbReference type="ARBA" id="ARBA00022980"/>
    </source>
</evidence>
<protein>
    <recommendedName>
        <fullName evidence="6">Small ribosomal subunit protein mS33</fullName>
    </recommendedName>
</protein>
<dbReference type="Proteomes" id="UP001222027">
    <property type="component" value="Unassembled WGS sequence"/>
</dbReference>
<proteinExistence type="inferred from homology"/>
<keyword evidence="4" id="KW-0496">Mitochondrion</keyword>
<evidence type="ECO:0000313" key="8">
    <source>
        <dbReference type="Proteomes" id="UP001222027"/>
    </source>
</evidence>
<dbReference type="PANTHER" id="PTHR13362:SF2">
    <property type="entry name" value="SMALL RIBOSOMAL SUBUNIT PROTEIN MS33"/>
    <property type="match status" value="1"/>
</dbReference>
<dbReference type="PANTHER" id="PTHR13362">
    <property type="entry name" value="MITOCHONDRIAL RIBOSOMAL PROTEIN S33"/>
    <property type="match status" value="1"/>
</dbReference>
<evidence type="ECO:0000256" key="2">
    <source>
        <dbReference type="ARBA" id="ARBA00008970"/>
    </source>
</evidence>
<dbReference type="GO" id="GO:0005739">
    <property type="term" value="C:mitochondrion"/>
    <property type="evidence" value="ECO:0007669"/>
    <property type="project" value="UniProtKB-SubCell"/>
</dbReference>
<keyword evidence="5" id="KW-0687">Ribonucleoprotein</keyword>
<evidence type="ECO:0000313" key="7">
    <source>
        <dbReference type="EMBL" id="KAJ8459571.1"/>
    </source>
</evidence>
<reference evidence="7 8" key="1">
    <citation type="submission" date="2022-12" db="EMBL/GenBank/DDBJ databases">
        <title>Chromosome-scale assembly of the Ensete ventricosum genome.</title>
        <authorList>
            <person name="Dussert Y."/>
            <person name="Stocks J."/>
            <person name="Wendawek A."/>
            <person name="Woldeyes F."/>
            <person name="Nichols R.A."/>
            <person name="Borrell J.S."/>
        </authorList>
    </citation>
    <scope>NUCLEOTIDE SEQUENCE [LARGE SCALE GENOMIC DNA]</scope>
    <source>
        <strain evidence="8">cv. Maze</strain>
        <tissue evidence="7">Seeds</tissue>
    </source>
</reference>
<sequence>MSLLTSAALQGVPQARARIFGHVLNPSGKRSPHKILRKKFIGDKVARPVVPTLTTSRMTTPSSSLARRNSYAKQKSVVAAWTWGACVLGVDLLLGGVLAAPMYTCP</sequence>
<accession>A0AAV8PMQ8</accession>
<dbReference type="Pfam" id="PF08293">
    <property type="entry name" value="MRP-S33"/>
    <property type="match status" value="1"/>
</dbReference>
<evidence type="ECO:0000256" key="1">
    <source>
        <dbReference type="ARBA" id="ARBA00004173"/>
    </source>
</evidence>